<gene>
    <name evidence="1" type="ORF">ACFPM7_20225</name>
</gene>
<evidence type="ECO:0000313" key="2">
    <source>
        <dbReference type="Proteomes" id="UP001596157"/>
    </source>
</evidence>
<proteinExistence type="predicted"/>
<dbReference type="Gene3D" id="3.10.450.50">
    <property type="match status" value="1"/>
</dbReference>
<name>A0ABW0ETA8_9PSEU</name>
<dbReference type="SUPFAM" id="SSF54427">
    <property type="entry name" value="NTF2-like"/>
    <property type="match status" value="1"/>
</dbReference>
<comment type="caution">
    <text evidence="1">The sequence shown here is derived from an EMBL/GenBank/DDBJ whole genome shotgun (WGS) entry which is preliminary data.</text>
</comment>
<protein>
    <submittedName>
        <fullName evidence="1">Nuclear transport factor 2 family protein</fullName>
    </submittedName>
</protein>
<accession>A0ABW0ETA8</accession>
<sequence length="131" mass="13939">MTADILAWFAEYDARAARGDIEGMADLAVFPLNVVTDIPGGAAAAKIWTRAEFVEVMTEVVGDGAELESTRTPHLIGDNLAVVFTDATFTVDGTDIPVRYADILLRTPDGWAFQTMVQPGHGTGWAAAARG</sequence>
<dbReference type="InterPro" id="IPR032710">
    <property type="entry name" value="NTF2-like_dom_sf"/>
</dbReference>
<dbReference type="Proteomes" id="UP001596157">
    <property type="component" value="Unassembled WGS sequence"/>
</dbReference>
<reference evidence="2" key="1">
    <citation type="journal article" date="2019" name="Int. J. Syst. Evol. Microbiol.">
        <title>The Global Catalogue of Microorganisms (GCM) 10K type strain sequencing project: providing services to taxonomists for standard genome sequencing and annotation.</title>
        <authorList>
            <consortium name="The Broad Institute Genomics Platform"/>
            <consortium name="The Broad Institute Genome Sequencing Center for Infectious Disease"/>
            <person name="Wu L."/>
            <person name="Ma J."/>
        </authorList>
    </citation>
    <scope>NUCLEOTIDE SEQUENCE [LARGE SCALE GENOMIC DNA]</scope>
    <source>
        <strain evidence="2">CCUG 59778</strain>
    </source>
</reference>
<organism evidence="1 2">
    <name type="scientific">Actinokineospora guangxiensis</name>
    <dbReference type="NCBI Taxonomy" id="1490288"/>
    <lineage>
        <taxon>Bacteria</taxon>
        <taxon>Bacillati</taxon>
        <taxon>Actinomycetota</taxon>
        <taxon>Actinomycetes</taxon>
        <taxon>Pseudonocardiales</taxon>
        <taxon>Pseudonocardiaceae</taxon>
        <taxon>Actinokineospora</taxon>
    </lineage>
</organism>
<keyword evidence="2" id="KW-1185">Reference proteome</keyword>
<dbReference type="RefSeq" id="WP_378249234.1">
    <property type="nucleotide sequence ID" value="NZ_JBHSKF010000011.1"/>
</dbReference>
<dbReference type="EMBL" id="JBHSKF010000011">
    <property type="protein sequence ID" value="MFC5289384.1"/>
    <property type="molecule type" value="Genomic_DNA"/>
</dbReference>
<evidence type="ECO:0000313" key="1">
    <source>
        <dbReference type="EMBL" id="MFC5289384.1"/>
    </source>
</evidence>